<keyword evidence="2 3" id="KW-0067">ATP-binding</keyword>
<dbReference type="Proteomes" id="UP000008908">
    <property type="component" value="Chromosome"/>
</dbReference>
<name>G2PR85_ALLRU</name>
<dbReference type="RefSeq" id="WP_014031550.1">
    <property type="nucleotide sequence ID" value="NC_015945.1"/>
</dbReference>
<organism evidence="5 6">
    <name type="scientific">Allomuricauda ruestringensis (strain DSM 13258 / CIP 107369 / LMG 19739 / B1)</name>
    <name type="common">Muricauda ruestringensis</name>
    <dbReference type="NCBI Taxonomy" id="886377"/>
    <lineage>
        <taxon>Bacteria</taxon>
        <taxon>Pseudomonadati</taxon>
        <taxon>Bacteroidota</taxon>
        <taxon>Flavobacteriia</taxon>
        <taxon>Flavobacteriales</taxon>
        <taxon>Flavobacteriaceae</taxon>
        <taxon>Flagellimonas</taxon>
    </lineage>
</organism>
<dbReference type="PROSITE" id="PS51161">
    <property type="entry name" value="ATP_CONE"/>
    <property type="match status" value="1"/>
</dbReference>
<dbReference type="GO" id="GO:0009307">
    <property type="term" value="P:DNA restriction-modification system"/>
    <property type="evidence" value="ECO:0007669"/>
    <property type="project" value="InterPro"/>
</dbReference>
<dbReference type="InterPro" id="IPR011335">
    <property type="entry name" value="Restrct_endonuc-II-like"/>
</dbReference>
<keyword evidence="5" id="KW-0378">Hydrolase</keyword>
<keyword evidence="1 3" id="KW-0547">Nucleotide-binding</keyword>
<reference evidence="6" key="1">
    <citation type="submission" date="2011-08" db="EMBL/GenBank/DDBJ databases">
        <title>The complete genome of Muricauda ruestringensis DSM 13258.</title>
        <authorList>
            <person name="Lucas S."/>
            <person name="Han J."/>
            <person name="Lapidus A."/>
            <person name="Bruce D."/>
            <person name="Goodwin L."/>
            <person name="Pitluck S."/>
            <person name="Peters L."/>
            <person name="Kyrpides N."/>
            <person name="Mavromatis K."/>
            <person name="Ivanova N."/>
            <person name="Ovchinnikova G."/>
            <person name="Teshima H."/>
            <person name="Detter J.C."/>
            <person name="Tapia R."/>
            <person name="Han C."/>
            <person name="Land M."/>
            <person name="Hauser L."/>
            <person name="Markowitz V."/>
            <person name="Cheng J.-F."/>
            <person name="Hugenholtz P."/>
            <person name="Woyke T."/>
            <person name="Wu D."/>
            <person name="Spring S."/>
            <person name="Schroeder M."/>
            <person name="Brambilla E."/>
            <person name="Klenk H.-P."/>
            <person name="Eisen J.A."/>
        </authorList>
    </citation>
    <scope>NUCLEOTIDE SEQUENCE [LARGE SCALE GENOMIC DNA]</scope>
    <source>
        <strain evidence="6">DSM 13258 / LMG 19739 / B1</strain>
    </source>
</reference>
<gene>
    <name evidence="5" type="ordered locus">Murru_0210</name>
</gene>
<dbReference type="EMBL" id="CP002999">
    <property type="protein sequence ID" value="AEM69266.1"/>
    <property type="molecule type" value="Genomic_DNA"/>
</dbReference>
<evidence type="ECO:0000256" key="1">
    <source>
        <dbReference type="ARBA" id="ARBA00022741"/>
    </source>
</evidence>
<dbReference type="GO" id="GO:0005524">
    <property type="term" value="F:ATP binding"/>
    <property type="evidence" value="ECO:0007669"/>
    <property type="project" value="UniProtKB-UniRule"/>
</dbReference>
<accession>G2PR85</accession>
<dbReference type="Pfam" id="PF03477">
    <property type="entry name" value="ATP-cone"/>
    <property type="match status" value="1"/>
</dbReference>
<dbReference type="InterPro" id="IPR007560">
    <property type="entry name" value="Restrct_endonuc_IV_Mrr"/>
</dbReference>
<proteinExistence type="predicted"/>
<dbReference type="OrthoDB" id="320396at2"/>
<evidence type="ECO:0000256" key="2">
    <source>
        <dbReference type="ARBA" id="ARBA00022840"/>
    </source>
</evidence>
<dbReference type="InterPro" id="IPR005144">
    <property type="entry name" value="ATP-cone_dom"/>
</dbReference>
<evidence type="ECO:0000313" key="5">
    <source>
        <dbReference type="EMBL" id="AEM69266.1"/>
    </source>
</evidence>
<dbReference type="HOGENOM" id="CLU_086368_0_0_10"/>
<keyword evidence="5" id="KW-0540">Nuclease</keyword>
<dbReference type="KEGG" id="mrs:Murru_0210"/>
<protein>
    <submittedName>
        <fullName evidence="5">Restriction endonuclease</fullName>
    </submittedName>
</protein>
<keyword evidence="5" id="KW-0255">Endonuclease</keyword>
<dbReference type="STRING" id="886377.Murru_0210"/>
<dbReference type="eggNOG" id="COG1327">
    <property type="taxonomic scope" value="Bacteria"/>
</dbReference>
<dbReference type="Gene3D" id="3.40.1350.10">
    <property type="match status" value="1"/>
</dbReference>
<feature type="domain" description="ATP-cone" evidence="4">
    <location>
        <begin position="6"/>
        <end position="87"/>
    </location>
</feature>
<evidence type="ECO:0000259" key="4">
    <source>
        <dbReference type="PROSITE" id="PS51161"/>
    </source>
</evidence>
<evidence type="ECO:0000313" key="6">
    <source>
        <dbReference type="Proteomes" id="UP000008908"/>
    </source>
</evidence>
<keyword evidence="6" id="KW-1185">Reference proteome</keyword>
<dbReference type="GO" id="GO:0004519">
    <property type="term" value="F:endonuclease activity"/>
    <property type="evidence" value="ECO:0007669"/>
    <property type="project" value="UniProtKB-KW"/>
</dbReference>
<dbReference type="InterPro" id="IPR011856">
    <property type="entry name" value="tRNA_endonuc-like_dom_sf"/>
</dbReference>
<dbReference type="GO" id="GO:0003677">
    <property type="term" value="F:DNA binding"/>
    <property type="evidence" value="ECO:0007669"/>
    <property type="project" value="InterPro"/>
</dbReference>
<dbReference type="AlphaFoldDB" id="G2PR85"/>
<dbReference type="SUPFAM" id="SSF52980">
    <property type="entry name" value="Restriction endonuclease-like"/>
    <property type="match status" value="1"/>
</dbReference>
<sequence length="280" mass="31982">MERQTFKVRKYSGELERFSIAKLEQSLQKCGATSEEIVAVVAHLEPWIYDGISTDEIHRRVFSFLKKTNRVRASKYSLKRAIFDLGPTGYPFERMVGALLRHKGYKTTVSVVLKGACVEHEIDVLAEKQGNVYAIECKFHSDSKRSSNVKVPLYINSRFLDIQKKWNSDPAKNTHLKQGWLVTNTRFTTDAINYGNCIGLTLLSWDHPKNNGIPRHVDQFGLYPITTLTTLSKQEKRQLLDRGVILTMEIEQQPGILKELHLSSGKTIEVLSEVHQLCHL</sequence>
<dbReference type="Pfam" id="PF04471">
    <property type="entry name" value="Mrr_cat"/>
    <property type="match status" value="1"/>
</dbReference>
<reference evidence="5 6" key="2">
    <citation type="journal article" date="2012" name="Stand. Genomic Sci.">
        <title>Complete genome sequence of the facultatively anaerobic, appendaged bacterium Muricauda ruestringensis type strain (B1(T)).</title>
        <authorList>
            <person name="Huntemann M."/>
            <person name="Teshima H."/>
            <person name="Lapidus A."/>
            <person name="Nolan M."/>
            <person name="Lucas S."/>
            <person name="Hammon N."/>
            <person name="Deshpande S."/>
            <person name="Cheng J.F."/>
            <person name="Tapia R."/>
            <person name="Goodwin L.A."/>
            <person name="Pitluck S."/>
            <person name="Liolios K."/>
            <person name="Pagani I."/>
            <person name="Ivanova N."/>
            <person name="Mavromatis K."/>
            <person name="Mikhailova N."/>
            <person name="Pati A."/>
            <person name="Chen A."/>
            <person name="Palaniappan K."/>
            <person name="Land M."/>
            <person name="Hauser L."/>
            <person name="Pan C."/>
            <person name="Brambilla E.M."/>
            <person name="Rohde M."/>
            <person name="Spring S."/>
            <person name="Goker M."/>
            <person name="Detter J.C."/>
            <person name="Bristow J."/>
            <person name="Eisen J.A."/>
            <person name="Markowitz V."/>
            <person name="Hugenholtz P."/>
            <person name="Kyrpides N.C."/>
            <person name="Klenk H.P."/>
            <person name="Woyke T."/>
        </authorList>
    </citation>
    <scope>NUCLEOTIDE SEQUENCE [LARGE SCALE GENOMIC DNA]</scope>
    <source>
        <strain evidence="6">DSM 13258 / LMG 19739 / B1</strain>
    </source>
</reference>
<evidence type="ECO:0000256" key="3">
    <source>
        <dbReference type="PROSITE-ProRule" id="PRU00492"/>
    </source>
</evidence>